<dbReference type="Pfam" id="PF00994">
    <property type="entry name" value="MoCF_biosynth"/>
    <property type="match status" value="1"/>
</dbReference>
<evidence type="ECO:0000256" key="2">
    <source>
        <dbReference type="ARBA" id="ARBA00005046"/>
    </source>
</evidence>
<proteinExistence type="inferred from homology"/>
<dbReference type="SUPFAM" id="SSF53218">
    <property type="entry name" value="Molybdenum cofactor biosynthesis proteins"/>
    <property type="match status" value="1"/>
</dbReference>
<dbReference type="PANTHER" id="PTHR43232:SF2">
    <property type="entry name" value="MOLYBDENUM COFACTOR BIOSYNTHESIS PROTEIN B"/>
    <property type="match status" value="1"/>
</dbReference>
<dbReference type="EMBL" id="JAOUSE010000074">
    <property type="protein sequence ID" value="MCU9595762.1"/>
    <property type="molecule type" value="Genomic_DNA"/>
</dbReference>
<evidence type="ECO:0000256" key="1">
    <source>
        <dbReference type="ARBA" id="ARBA00003487"/>
    </source>
</evidence>
<dbReference type="CDD" id="cd00886">
    <property type="entry name" value="MogA_MoaB"/>
    <property type="match status" value="1"/>
</dbReference>
<comment type="similarity">
    <text evidence="3 6">Belongs to the MoaB/Mog family.</text>
</comment>
<comment type="caution">
    <text evidence="8">The sequence shown here is derived from an EMBL/GenBank/DDBJ whole genome shotgun (WGS) entry which is preliminary data.</text>
</comment>
<name>A0ABT2WJ81_9BACI</name>
<dbReference type="InterPro" id="IPR012245">
    <property type="entry name" value="MoaB"/>
</dbReference>
<dbReference type="PANTHER" id="PTHR43232">
    <property type="entry name" value="MOLYBDENUM COFACTOR BIOSYNTHESIS PROTEIN B"/>
    <property type="match status" value="1"/>
</dbReference>
<gene>
    <name evidence="8" type="ORF">OEV82_15155</name>
</gene>
<evidence type="ECO:0000256" key="6">
    <source>
        <dbReference type="PIRNR" id="PIRNR006443"/>
    </source>
</evidence>
<dbReference type="RefSeq" id="WP_263062337.1">
    <property type="nucleotide sequence ID" value="NZ_JAOUSE010000074.1"/>
</dbReference>
<keyword evidence="5 6" id="KW-0501">Molybdenum cofactor biosynthesis</keyword>
<dbReference type="NCBIfam" id="TIGR00177">
    <property type="entry name" value="molyb_syn"/>
    <property type="match status" value="1"/>
</dbReference>
<evidence type="ECO:0000313" key="8">
    <source>
        <dbReference type="EMBL" id="MCU9595762.1"/>
    </source>
</evidence>
<sequence length="170" mass="19037">MAHYQSEKHPIGCAVITVSDTRVKDTDKSGRHIVETLQQHQHKVIKYEIISDEKTAIQSTLLKAVNDNNIEAVIFNGGTGISQRDVTIESIKPFFTKELPGFGEIFRYLSYRDDIGSKSILSRAVSGVVNNRIVFAIPGSTGAVKLAMEKLILPELHHIVTEIYKDFNKR</sequence>
<dbReference type="SMART" id="SM00852">
    <property type="entry name" value="MoCF_biosynth"/>
    <property type="match status" value="1"/>
</dbReference>
<evidence type="ECO:0000313" key="9">
    <source>
        <dbReference type="Proteomes" id="UP001208656"/>
    </source>
</evidence>
<feature type="domain" description="MoaB/Mog" evidence="7">
    <location>
        <begin position="14"/>
        <end position="159"/>
    </location>
</feature>
<evidence type="ECO:0000256" key="5">
    <source>
        <dbReference type="ARBA" id="ARBA00023150"/>
    </source>
</evidence>
<comment type="pathway">
    <text evidence="2 6">Cofactor biosynthesis; molybdopterin biosynthesis.</text>
</comment>
<organism evidence="8 9">
    <name type="scientific">Pallidibacillus thermolactis</name>
    <dbReference type="NCBI Taxonomy" id="251051"/>
    <lineage>
        <taxon>Bacteria</taxon>
        <taxon>Bacillati</taxon>
        <taxon>Bacillota</taxon>
        <taxon>Bacilli</taxon>
        <taxon>Bacillales</taxon>
        <taxon>Bacillaceae</taxon>
        <taxon>Pallidibacillus</taxon>
    </lineage>
</organism>
<keyword evidence="9" id="KW-1185">Reference proteome</keyword>
<evidence type="ECO:0000256" key="4">
    <source>
        <dbReference type="ARBA" id="ARBA00015262"/>
    </source>
</evidence>
<dbReference type="Gene3D" id="3.40.980.10">
    <property type="entry name" value="MoaB/Mog-like domain"/>
    <property type="match status" value="1"/>
</dbReference>
<dbReference type="Proteomes" id="UP001208656">
    <property type="component" value="Unassembled WGS sequence"/>
</dbReference>
<accession>A0ABT2WJ81</accession>
<comment type="function">
    <text evidence="1 6">May be involved in the biosynthesis of molybdopterin.</text>
</comment>
<evidence type="ECO:0000259" key="7">
    <source>
        <dbReference type="SMART" id="SM00852"/>
    </source>
</evidence>
<dbReference type="PROSITE" id="PS01078">
    <property type="entry name" value="MOCF_BIOSYNTHESIS_1"/>
    <property type="match status" value="1"/>
</dbReference>
<evidence type="ECO:0000256" key="3">
    <source>
        <dbReference type="ARBA" id="ARBA00006112"/>
    </source>
</evidence>
<dbReference type="InterPro" id="IPR008284">
    <property type="entry name" value="MoCF_biosynth_CS"/>
</dbReference>
<dbReference type="PIRSF" id="PIRSF006443">
    <property type="entry name" value="MoaB"/>
    <property type="match status" value="1"/>
</dbReference>
<dbReference type="InterPro" id="IPR001453">
    <property type="entry name" value="MoaB/Mog_dom"/>
</dbReference>
<protein>
    <recommendedName>
        <fullName evidence="4 6">Molybdenum cofactor biosynthesis protein B</fullName>
    </recommendedName>
</protein>
<reference evidence="8 9" key="1">
    <citation type="submission" date="2022-10" db="EMBL/GenBank/DDBJ databases">
        <title>Description of Fervidibacillus gen. nov. in the family Fervidibacillaceae fam. nov. with two species, Fervidibacillus albus sp. nov., and Fervidibacillus halotolerans sp. nov., isolated from tidal flat sediments.</title>
        <authorList>
            <person name="Kwon K.K."/>
            <person name="Yang S.-H."/>
        </authorList>
    </citation>
    <scope>NUCLEOTIDE SEQUENCE [LARGE SCALE GENOMIC DNA]</scope>
    <source>
        <strain evidence="8 9">DSM 23332</strain>
    </source>
</reference>
<dbReference type="InterPro" id="IPR036425">
    <property type="entry name" value="MoaB/Mog-like_dom_sf"/>
</dbReference>